<reference evidence="2" key="1">
    <citation type="submission" date="2019-01" db="EMBL/GenBank/DDBJ databases">
        <title>Draft genome sequences of three monokaryotic isolates of the white-rot basidiomycete fungus Dichomitus squalens.</title>
        <authorList>
            <consortium name="DOE Joint Genome Institute"/>
            <person name="Lopez S.C."/>
            <person name="Andreopoulos B."/>
            <person name="Pangilinan J."/>
            <person name="Lipzen A."/>
            <person name="Riley R."/>
            <person name="Ahrendt S."/>
            <person name="Ng V."/>
            <person name="Barry K."/>
            <person name="Daum C."/>
            <person name="Grigoriev I.V."/>
            <person name="Hilden K.S."/>
            <person name="Makela M.R."/>
            <person name="de Vries R.P."/>
        </authorList>
    </citation>
    <scope>NUCLEOTIDE SEQUENCE [LARGE SCALE GENOMIC DNA]</scope>
    <source>
        <strain evidence="2">OM18370.1</strain>
    </source>
</reference>
<accession>A0A4Q9M978</accession>
<name>A0A4Q9M978_9APHY</name>
<dbReference type="OrthoDB" id="27483at2759"/>
<feature type="non-terminal residue" evidence="2">
    <location>
        <position position="1"/>
    </location>
</feature>
<evidence type="ECO:0000256" key="1">
    <source>
        <dbReference type="SAM" id="MobiDB-lite"/>
    </source>
</evidence>
<organism evidence="2">
    <name type="scientific">Dichomitus squalens</name>
    <dbReference type="NCBI Taxonomy" id="114155"/>
    <lineage>
        <taxon>Eukaryota</taxon>
        <taxon>Fungi</taxon>
        <taxon>Dikarya</taxon>
        <taxon>Basidiomycota</taxon>
        <taxon>Agaricomycotina</taxon>
        <taxon>Agaricomycetes</taxon>
        <taxon>Polyporales</taxon>
        <taxon>Polyporaceae</taxon>
        <taxon>Dichomitus</taxon>
    </lineage>
</organism>
<evidence type="ECO:0000313" key="2">
    <source>
        <dbReference type="EMBL" id="TBU22196.1"/>
    </source>
</evidence>
<gene>
    <name evidence="2" type="ORF">BD311DRAFT_676673</name>
</gene>
<feature type="region of interest" description="Disordered" evidence="1">
    <location>
        <begin position="64"/>
        <end position="106"/>
    </location>
</feature>
<dbReference type="AlphaFoldDB" id="A0A4Q9M978"/>
<protein>
    <submittedName>
        <fullName evidence="2">Uncharacterized protein</fullName>
    </submittedName>
</protein>
<proteinExistence type="predicted"/>
<feature type="compositionally biased region" description="Basic and acidic residues" evidence="1">
    <location>
        <begin position="71"/>
        <end position="106"/>
    </location>
</feature>
<dbReference type="Proteomes" id="UP000292957">
    <property type="component" value="Unassembled WGS sequence"/>
</dbReference>
<sequence length="106" mass="12122">IFLLDGGNLMFGLAQTYPLAKSHHNAETAKQALNNVEPHLKALDGVILRVLRDTSLKILDDGARRRKERKRDHIPQERFSELATERRRPCWEGDGRHSINDRDAAI</sequence>
<dbReference type="EMBL" id="ML143553">
    <property type="protein sequence ID" value="TBU22196.1"/>
    <property type="molecule type" value="Genomic_DNA"/>
</dbReference>